<dbReference type="Proteomes" id="UP001519460">
    <property type="component" value="Unassembled WGS sequence"/>
</dbReference>
<organism evidence="2 3">
    <name type="scientific">Batillaria attramentaria</name>
    <dbReference type="NCBI Taxonomy" id="370345"/>
    <lineage>
        <taxon>Eukaryota</taxon>
        <taxon>Metazoa</taxon>
        <taxon>Spiralia</taxon>
        <taxon>Lophotrochozoa</taxon>
        <taxon>Mollusca</taxon>
        <taxon>Gastropoda</taxon>
        <taxon>Caenogastropoda</taxon>
        <taxon>Sorbeoconcha</taxon>
        <taxon>Cerithioidea</taxon>
        <taxon>Batillariidae</taxon>
        <taxon>Batillaria</taxon>
    </lineage>
</organism>
<name>A0ABD0LR95_9CAEN</name>
<evidence type="ECO:0000313" key="2">
    <source>
        <dbReference type="EMBL" id="KAK7502060.1"/>
    </source>
</evidence>
<reference evidence="2 3" key="1">
    <citation type="journal article" date="2023" name="Sci. Data">
        <title>Genome assembly of the Korean intertidal mud-creeper Batillaria attramentaria.</title>
        <authorList>
            <person name="Patra A.K."/>
            <person name="Ho P.T."/>
            <person name="Jun S."/>
            <person name="Lee S.J."/>
            <person name="Kim Y."/>
            <person name="Won Y.J."/>
        </authorList>
    </citation>
    <scope>NUCLEOTIDE SEQUENCE [LARGE SCALE GENOMIC DNA]</scope>
    <source>
        <strain evidence="2">Wonlab-2016</strain>
    </source>
</reference>
<evidence type="ECO:0000256" key="1">
    <source>
        <dbReference type="SAM" id="MobiDB-lite"/>
    </source>
</evidence>
<proteinExistence type="predicted"/>
<dbReference type="AlphaFoldDB" id="A0ABD0LR95"/>
<gene>
    <name evidence="2" type="ORF">BaRGS_00006812</name>
</gene>
<dbReference type="EMBL" id="JACVVK020000028">
    <property type="protein sequence ID" value="KAK7502060.1"/>
    <property type="molecule type" value="Genomic_DNA"/>
</dbReference>
<sequence length="82" mass="9173">MFEERCVCQSDRDRVKYGAPPHGRVGPNSHLTGCSSAEFTPSCPHETARSSRRRARSAGENCRDVNRLEMRVAATRDDHQTA</sequence>
<accession>A0ABD0LR95</accession>
<comment type="caution">
    <text evidence="2">The sequence shown here is derived from an EMBL/GenBank/DDBJ whole genome shotgun (WGS) entry which is preliminary data.</text>
</comment>
<protein>
    <submittedName>
        <fullName evidence="2">Uncharacterized protein</fullName>
    </submittedName>
</protein>
<feature type="region of interest" description="Disordered" evidence="1">
    <location>
        <begin position="38"/>
        <end position="62"/>
    </location>
</feature>
<keyword evidence="3" id="KW-1185">Reference proteome</keyword>
<evidence type="ECO:0000313" key="3">
    <source>
        <dbReference type="Proteomes" id="UP001519460"/>
    </source>
</evidence>